<dbReference type="GO" id="GO:0003697">
    <property type="term" value="F:single-stranded DNA binding"/>
    <property type="evidence" value="ECO:0007669"/>
    <property type="project" value="TreeGrafter"/>
</dbReference>
<dbReference type="GO" id="GO:0033063">
    <property type="term" value="C:Rad51B-Rad51C-Rad51D-XRCC2 complex"/>
    <property type="evidence" value="ECO:0007669"/>
    <property type="project" value="TreeGrafter"/>
</dbReference>
<feature type="region of interest" description="Disordered" evidence="3">
    <location>
        <begin position="169"/>
        <end position="234"/>
    </location>
</feature>
<dbReference type="GO" id="GO:0005815">
    <property type="term" value="C:microtubule organizing center"/>
    <property type="evidence" value="ECO:0007669"/>
    <property type="project" value="TreeGrafter"/>
</dbReference>
<sequence>MNDPKPGPTDTAPPPPETKTPPLPIPLPQPASLLLDEAIARKESLAARGRLQTGCHELDEHVLLGGLERGSVVGVSAEEEGVGLAIGLQTVAGLLVAVPAARVMVVTTLPVAGLLPKLRAALVGRLAREGMQRLQDGVKGCLGRISIARVFDIEGLWEVLRELEEAVAKADNRPQEPVQQTEVVNKPGDVLPESVNHQEPQRTEVLDSEDEGGLSSPESPPPPTSPPDKTTTAEQTTLSTLPDMILITHTSTLLNTLFTGRDKETAHNTTQLLATHLHALTRSPSHGGPLIMLLNSTTSPHHPNNNNATTAPPPDSDRPPKQLDSTLRSIFNPPTAPQRGHGSAFATTRKSKPSFGLVFSQMLDLHLLCTRVPRTRADRVALAANPGAAGLEASYVWLVEVLLDELGVYQRDAGGEWDWWERRNREQRWGAVDIDGEGKVVDAPFS</sequence>
<reference evidence="4" key="2">
    <citation type="submission" date="2023-06" db="EMBL/GenBank/DDBJ databases">
        <authorList>
            <consortium name="Lawrence Berkeley National Laboratory"/>
            <person name="Haridas S."/>
            <person name="Hensen N."/>
            <person name="Bonometti L."/>
            <person name="Westerberg I."/>
            <person name="Brannstrom I.O."/>
            <person name="Guillou S."/>
            <person name="Cros-Aarteil S."/>
            <person name="Calhoun S."/>
            <person name="Kuo A."/>
            <person name="Mondo S."/>
            <person name="Pangilinan J."/>
            <person name="Riley R."/>
            <person name="Labutti K."/>
            <person name="Andreopoulos B."/>
            <person name="Lipzen A."/>
            <person name="Chen C."/>
            <person name="Yanf M."/>
            <person name="Daum C."/>
            <person name="Ng V."/>
            <person name="Clum A."/>
            <person name="Steindorff A."/>
            <person name="Ohm R."/>
            <person name="Martin F."/>
            <person name="Silar P."/>
            <person name="Natvig D."/>
            <person name="Lalanne C."/>
            <person name="Gautier V."/>
            <person name="Ament-Velasquez S.L."/>
            <person name="Kruys A."/>
            <person name="Hutchinson M.I."/>
            <person name="Powell A.J."/>
            <person name="Barry K."/>
            <person name="Miller A.N."/>
            <person name="Grigoriev I.V."/>
            <person name="Debuchy R."/>
            <person name="Gladieux P."/>
            <person name="Thoren M.H."/>
            <person name="Johannesson H."/>
        </authorList>
    </citation>
    <scope>NUCLEOTIDE SEQUENCE</scope>
    <source>
        <strain evidence="4">CBS 168.71</strain>
    </source>
</reference>
<dbReference type="GO" id="GO:0008094">
    <property type="term" value="F:ATP-dependent activity, acting on DNA"/>
    <property type="evidence" value="ECO:0007669"/>
    <property type="project" value="TreeGrafter"/>
</dbReference>
<dbReference type="GO" id="GO:0005657">
    <property type="term" value="C:replication fork"/>
    <property type="evidence" value="ECO:0007669"/>
    <property type="project" value="TreeGrafter"/>
</dbReference>
<gene>
    <name evidence="4" type="ORF">B0H64DRAFT_471735</name>
</gene>
<dbReference type="GO" id="GO:0007131">
    <property type="term" value="P:reciprocal meiotic recombination"/>
    <property type="evidence" value="ECO:0007669"/>
    <property type="project" value="TreeGrafter"/>
</dbReference>
<evidence type="ECO:0000256" key="1">
    <source>
        <dbReference type="ARBA" id="ARBA00004123"/>
    </source>
</evidence>
<dbReference type="PANTHER" id="PTHR46457:SF1">
    <property type="entry name" value="DNA REPAIR PROTEIN RAD51 HOMOLOG 4"/>
    <property type="match status" value="1"/>
</dbReference>
<dbReference type="GO" id="GO:0042148">
    <property type="term" value="P:DNA strand invasion"/>
    <property type="evidence" value="ECO:0007669"/>
    <property type="project" value="TreeGrafter"/>
</dbReference>
<dbReference type="GO" id="GO:0000723">
    <property type="term" value="P:telomere maintenance"/>
    <property type="evidence" value="ECO:0007669"/>
    <property type="project" value="TreeGrafter"/>
</dbReference>
<dbReference type="GO" id="GO:0000400">
    <property type="term" value="F:four-way junction DNA binding"/>
    <property type="evidence" value="ECO:0007669"/>
    <property type="project" value="TreeGrafter"/>
</dbReference>
<dbReference type="InterPro" id="IPR051988">
    <property type="entry name" value="HRR_RAD51_Paralog"/>
</dbReference>
<dbReference type="Gene3D" id="3.40.50.300">
    <property type="entry name" value="P-loop containing nucleotide triphosphate hydrolases"/>
    <property type="match status" value="1"/>
</dbReference>
<evidence type="ECO:0000256" key="3">
    <source>
        <dbReference type="SAM" id="MobiDB-lite"/>
    </source>
</evidence>
<feature type="compositionally biased region" description="Low complexity" evidence="3">
    <location>
        <begin position="295"/>
        <end position="310"/>
    </location>
</feature>
<dbReference type="EMBL" id="JAUEPN010000002">
    <property type="protein sequence ID" value="KAK3298451.1"/>
    <property type="molecule type" value="Genomic_DNA"/>
</dbReference>
<evidence type="ECO:0000313" key="4">
    <source>
        <dbReference type="EMBL" id="KAK3298451.1"/>
    </source>
</evidence>
<name>A0AAE0HL46_9PEZI</name>
<dbReference type="Proteomes" id="UP001278766">
    <property type="component" value="Unassembled WGS sequence"/>
</dbReference>
<reference evidence="4" key="1">
    <citation type="journal article" date="2023" name="Mol. Phylogenet. Evol.">
        <title>Genome-scale phylogeny and comparative genomics of the fungal order Sordariales.</title>
        <authorList>
            <person name="Hensen N."/>
            <person name="Bonometti L."/>
            <person name="Westerberg I."/>
            <person name="Brannstrom I.O."/>
            <person name="Guillou S."/>
            <person name="Cros-Aarteil S."/>
            <person name="Calhoun S."/>
            <person name="Haridas S."/>
            <person name="Kuo A."/>
            <person name="Mondo S."/>
            <person name="Pangilinan J."/>
            <person name="Riley R."/>
            <person name="LaButti K."/>
            <person name="Andreopoulos B."/>
            <person name="Lipzen A."/>
            <person name="Chen C."/>
            <person name="Yan M."/>
            <person name="Daum C."/>
            <person name="Ng V."/>
            <person name="Clum A."/>
            <person name="Steindorff A."/>
            <person name="Ohm R.A."/>
            <person name="Martin F."/>
            <person name="Silar P."/>
            <person name="Natvig D.O."/>
            <person name="Lalanne C."/>
            <person name="Gautier V."/>
            <person name="Ament-Velasquez S.L."/>
            <person name="Kruys A."/>
            <person name="Hutchinson M.I."/>
            <person name="Powell A.J."/>
            <person name="Barry K."/>
            <person name="Miller A.N."/>
            <person name="Grigoriev I.V."/>
            <person name="Debuchy R."/>
            <person name="Gladieux P."/>
            <person name="Hiltunen Thoren M."/>
            <person name="Johannesson H."/>
        </authorList>
    </citation>
    <scope>NUCLEOTIDE SEQUENCE</scope>
    <source>
        <strain evidence="4">CBS 168.71</strain>
    </source>
</reference>
<keyword evidence="2" id="KW-0539">Nucleus</keyword>
<evidence type="ECO:0008006" key="6">
    <source>
        <dbReference type="Google" id="ProtNLM"/>
    </source>
</evidence>
<dbReference type="PANTHER" id="PTHR46457">
    <property type="entry name" value="DNA REPAIR PROTEIN RAD51 HOMOLOG 4"/>
    <property type="match status" value="1"/>
</dbReference>
<dbReference type="InterPro" id="IPR027417">
    <property type="entry name" value="P-loop_NTPase"/>
</dbReference>
<accession>A0AAE0HL46</accession>
<dbReference type="GO" id="GO:0000724">
    <property type="term" value="P:double-strand break repair via homologous recombination"/>
    <property type="evidence" value="ECO:0007669"/>
    <property type="project" value="TreeGrafter"/>
</dbReference>
<feature type="region of interest" description="Disordered" evidence="3">
    <location>
        <begin position="294"/>
        <end position="348"/>
    </location>
</feature>
<comment type="caution">
    <text evidence="4">The sequence shown here is derived from an EMBL/GenBank/DDBJ whole genome shotgun (WGS) entry which is preliminary data.</text>
</comment>
<organism evidence="4 5">
    <name type="scientific">Chaetomium fimeti</name>
    <dbReference type="NCBI Taxonomy" id="1854472"/>
    <lineage>
        <taxon>Eukaryota</taxon>
        <taxon>Fungi</taxon>
        <taxon>Dikarya</taxon>
        <taxon>Ascomycota</taxon>
        <taxon>Pezizomycotina</taxon>
        <taxon>Sordariomycetes</taxon>
        <taxon>Sordariomycetidae</taxon>
        <taxon>Sordariales</taxon>
        <taxon>Chaetomiaceae</taxon>
        <taxon>Chaetomium</taxon>
    </lineage>
</organism>
<dbReference type="AlphaFoldDB" id="A0AAE0HL46"/>
<evidence type="ECO:0000313" key="5">
    <source>
        <dbReference type="Proteomes" id="UP001278766"/>
    </source>
</evidence>
<feature type="region of interest" description="Disordered" evidence="3">
    <location>
        <begin position="1"/>
        <end position="27"/>
    </location>
</feature>
<keyword evidence="5" id="KW-1185">Reference proteome</keyword>
<protein>
    <recommendedName>
        <fullName evidence="6">DNA recombination and repair protein Rad51-like C-terminal domain-containing protein</fullName>
    </recommendedName>
</protein>
<dbReference type="GeneID" id="87844848"/>
<dbReference type="RefSeq" id="XP_062661965.1">
    <property type="nucleotide sequence ID" value="XM_062807900.1"/>
</dbReference>
<evidence type="ECO:0000256" key="2">
    <source>
        <dbReference type="ARBA" id="ARBA00023242"/>
    </source>
</evidence>
<comment type="subcellular location">
    <subcellularLocation>
        <location evidence="1">Nucleus</location>
    </subcellularLocation>
</comment>
<proteinExistence type="predicted"/>